<proteinExistence type="predicted"/>
<feature type="transmembrane region" description="Helical" evidence="1">
    <location>
        <begin position="553"/>
        <end position="572"/>
    </location>
</feature>
<keyword evidence="3" id="KW-1185">Reference proteome</keyword>
<feature type="transmembrane region" description="Helical" evidence="1">
    <location>
        <begin position="23"/>
        <end position="48"/>
    </location>
</feature>
<dbReference type="OrthoDB" id="3903561at2759"/>
<organism evidence="2 3">
    <name type="scientific">Periconia macrospinosa</name>
    <dbReference type="NCBI Taxonomy" id="97972"/>
    <lineage>
        <taxon>Eukaryota</taxon>
        <taxon>Fungi</taxon>
        <taxon>Dikarya</taxon>
        <taxon>Ascomycota</taxon>
        <taxon>Pezizomycotina</taxon>
        <taxon>Dothideomycetes</taxon>
        <taxon>Pleosporomycetidae</taxon>
        <taxon>Pleosporales</taxon>
        <taxon>Massarineae</taxon>
        <taxon>Periconiaceae</taxon>
        <taxon>Periconia</taxon>
    </lineage>
</organism>
<evidence type="ECO:0000313" key="3">
    <source>
        <dbReference type="Proteomes" id="UP000244855"/>
    </source>
</evidence>
<keyword evidence="1" id="KW-1133">Transmembrane helix</keyword>
<evidence type="ECO:0000313" key="2">
    <source>
        <dbReference type="EMBL" id="PVI05304.1"/>
    </source>
</evidence>
<evidence type="ECO:0000256" key="1">
    <source>
        <dbReference type="SAM" id="Phobius"/>
    </source>
</evidence>
<dbReference type="Proteomes" id="UP000244855">
    <property type="component" value="Unassembled WGS sequence"/>
</dbReference>
<keyword evidence="1" id="KW-0812">Transmembrane</keyword>
<feature type="transmembrane region" description="Helical" evidence="1">
    <location>
        <begin position="523"/>
        <end position="541"/>
    </location>
</feature>
<name>A0A2V1E6I9_9PLEO</name>
<dbReference type="STRING" id="97972.A0A2V1E6I9"/>
<feature type="transmembrane region" description="Helical" evidence="1">
    <location>
        <begin position="494"/>
        <end position="517"/>
    </location>
</feature>
<feature type="transmembrane region" description="Helical" evidence="1">
    <location>
        <begin position="381"/>
        <end position="404"/>
    </location>
</feature>
<reference evidence="2 3" key="1">
    <citation type="journal article" date="2018" name="Sci. Rep.">
        <title>Comparative genomics provides insights into the lifestyle and reveals functional heterogeneity of dark septate endophytic fungi.</title>
        <authorList>
            <person name="Knapp D.G."/>
            <person name="Nemeth J.B."/>
            <person name="Barry K."/>
            <person name="Hainaut M."/>
            <person name="Henrissat B."/>
            <person name="Johnson J."/>
            <person name="Kuo A."/>
            <person name="Lim J.H.P."/>
            <person name="Lipzen A."/>
            <person name="Nolan M."/>
            <person name="Ohm R.A."/>
            <person name="Tamas L."/>
            <person name="Grigoriev I.V."/>
            <person name="Spatafora J.W."/>
            <person name="Nagy L.G."/>
            <person name="Kovacs G.M."/>
        </authorList>
    </citation>
    <scope>NUCLEOTIDE SEQUENCE [LARGE SCALE GENOMIC DNA]</scope>
    <source>
        <strain evidence="2 3">DSE2036</strain>
    </source>
</reference>
<sequence>MSHYTPLLTQGTRGPLSDIRERWFLAVTWVGVVLWFFFLLGGVTILASNKWSLNSNGRIKACRPDDSFSVYPADLFWSRWSGSGFFQITLGFDPLSFTAAKAIDVAWDIVIGRGGQGIIGLISWHIIKKYVTASMICRGPVTFHTYRTVFLQDQPLLFAIPKLLKDFVYRHRLNSKAAMACILSTLCFVLAFPTLASAMTGYTTNMKAYVPDRAGNLMSFEAFQSIHFVIHDGDRINQTKDYLVTSPGINGVDPLLKYDKTFYGDCESKLYLLNSKPIDLHGLSEEDLKCLMPNLVCRYAEAYGLGGKNQTRSNFESIVLPPPILNITAHWLPPTINLKDHDNVASNAMWTNLTDTYNFTYIDTSGTCQATKSYRWGFSFLLLYITFCLLLVWSLAMLTTWFYAKIVLTKHEFVHISGEVRAVFELAESMQDQLGSALSTGLSQRHTSETELSHRINKQLQGGSISYTSPLWRSSTDEEIEKISKAASLFPRIYNAWTGVFVVVFVTGLMLFELSLITRQRQLVFPTMLILGGAISLLLAVTMGSTNRSRSVLFISMLLLFIPLVLITQMTINR</sequence>
<protein>
    <submittedName>
        <fullName evidence="2">Uncharacterized protein</fullName>
    </submittedName>
</protein>
<keyword evidence="1" id="KW-0472">Membrane</keyword>
<gene>
    <name evidence="2" type="ORF">DM02DRAFT_668505</name>
</gene>
<dbReference type="EMBL" id="KZ805315">
    <property type="protein sequence ID" value="PVI05304.1"/>
    <property type="molecule type" value="Genomic_DNA"/>
</dbReference>
<dbReference type="AlphaFoldDB" id="A0A2V1E6I9"/>
<accession>A0A2V1E6I9</accession>
<feature type="transmembrane region" description="Helical" evidence="1">
    <location>
        <begin position="177"/>
        <end position="196"/>
    </location>
</feature>